<protein>
    <recommendedName>
        <fullName evidence="2">Uroporphyrinogen decarboxylase (URO-D)</fullName>
    </recommendedName>
</protein>
<accession>A0A1V5SHM6</accession>
<dbReference type="AlphaFoldDB" id="A0A1V5SHM6"/>
<gene>
    <name evidence="1" type="ORF">BWY41_02272</name>
</gene>
<dbReference type="InterPro" id="IPR038071">
    <property type="entry name" value="UROD/MetE-like_sf"/>
</dbReference>
<reference evidence="1" key="1">
    <citation type="submission" date="2017-02" db="EMBL/GenBank/DDBJ databases">
        <title>Delving into the versatile metabolic prowess of the omnipresent phylum Bacteroidetes.</title>
        <authorList>
            <person name="Nobu M.K."/>
            <person name="Mei R."/>
            <person name="Narihiro T."/>
            <person name="Kuroda K."/>
            <person name="Liu W.-T."/>
        </authorList>
    </citation>
    <scope>NUCLEOTIDE SEQUENCE</scope>
    <source>
        <strain evidence="1">ADurb.Bin276</strain>
    </source>
</reference>
<comment type="caution">
    <text evidence="1">The sequence shown here is derived from an EMBL/GenBank/DDBJ whole genome shotgun (WGS) entry which is preliminary data.</text>
</comment>
<proteinExistence type="predicted"/>
<evidence type="ECO:0008006" key="2">
    <source>
        <dbReference type="Google" id="ProtNLM"/>
    </source>
</evidence>
<organism evidence="1">
    <name type="scientific">Candidatus Atribacter allofermentans</name>
    <dbReference type="NCBI Taxonomy" id="1852833"/>
    <lineage>
        <taxon>Bacteria</taxon>
        <taxon>Pseudomonadati</taxon>
        <taxon>Atribacterota</taxon>
        <taxon>Atribacteria</taxon>
        <taxon>Atribacterales</taxon>
        <taxon>Atribacteraceae</taxon>
        <taxon>Atribacter</taxon>
    </lineage>
</organism>
<name>A0A1V5SHM6_9BACT</name>
<sequence>MSEKSFLSYKRNLNDTFCRLKDFYEGKGEAKIYAQMNVISSFQNEYLLNNPPGERSYPDPSERIRIWDNYLKERRAIEDDSMPVCYLSEFDQGLYAGLVGGEIRFLQNEDTIWISSMVKPFLEDLTSFQSMKLNPEHPWFKKYRQQLRIFYEYAKGKFGVGHFILIDSFNFLYELRGATKAYLDAEESPQMVKDIIDFAYKLNVWVMDTFFEEIPLFEGGTFSNFGQWIPGRVVSESVDPFHMTSVDYFLKWGKEPVESIFSHFDGGLIHLHSNGRHLLESIAQLNGIRAVLMANDVWNPPSITLLKKFDFQRGSVPLIIPTSYQDFKNSLVDHSLIGNAFYIVDNVPSNLVANQLMEKVRSYSI</sequence>
<dbReference type="Proteomes" id="UP000485569">
    <property type="component" value="Unassembled WGS sequence"/>
</dbReference>
<dbReference type="Gene3D" id="3.20.20.210">
    <property type="match status" value="1"/>
</dbReference>
<evidence type="ECO:0000313" key="1">
    <source>
        <dbReference type="EMBL" id="OQA54060.1"/>
    </source>
</evidence>
<dbReference type="EMBL" id="MWBQ01000228">
    <property type="protein sequence ID" value="OQA54060.1"/>
    <property type="molecule type" value="Genomic_DNA"/>
</dbReference>